<dbReference type="InterPro" id="IPR007655">
    <property type="entry name" value="Slam_C"/>
</dbReference>
<feature type="domain" description="Surface lipoprotein assembly modifier C-terminal" evidence="1">
    <location>
        <begin position="109"/>
        <end position="392"/>
    </location>
</feature>
<organism evidence="2 3">
    <name type="scientific">Ruixingdingia sedimenti</name>
    <dbReference type="NCBI Taxonomy" id="3073604"/>
    <lineage>
        <taxon>Bacteria</taxon>
        <taxon>Pseudomonadati</taxon>
        <taxon>Pseudomonadota</taxon>
        <taxon>Alphaproteobacteria</taxon>
        <taxon>Rhodobacterales</taxon>
        <taxon>Paracoccaceae</taxon>
        <taxon>Ruixingdingia</taxon>
    </lineage>
</organism>
<dbReference type="Gene3D" id="1.25.40.10">
    <property type="entry name" value="Tetratricopeptide repeat domain"/>
    <property type="match status" value="1"/>
</dbReference>
<name>A0ABU1F2K8_9RHOB</name>
<reference evidence="2 3" key="1">
    <citation type="submission" date="2023-09" db="EMBL/GenBank/DDBJ databases">
        <title>Xinfangfangia sedmenti sp. nov., isolated the sedment.</title>
        <authorList>
            <person name="Xu L."/>
        </authorList>
    </citation>
    <scope>NUCLEOTIDE SEQUENCE [LARGE SCALE GENOMIC DNA]</scope>
    <source>
        <strain evidence="2 3">LG-4</strain>
    </source>
</reference>
<proteinExistence type="predicted"/>
<evidence type="ECO:0000313" key="2">
    <source>
        <dbReference type="EMBL" id="MDR5651106.1"/>
    </source>
</evidence>
<accession>A0ABU1F2K8</accession>
<keyword evidence="3" id="KW-1185">Reference proteome</keyword>
<dbReference type="SUPFAM" id="SSF48452">
    <property type="entry name" value="TPR-like"/>
    <property type="match status" value="1"/>
</dbReference>
<comment type="caution">
    <text evidence="2">The sequence shown here is derived from an EMBL/GenBank/DDBJ whole genome shotgun (WGS) entry which is preliminary data.</text>
</comment>
<dbReference type="Proteomes" id="UP001247754">
    <property type="component" value="Unassembled WGS sequence"/>
</dbReference>
<gene>
    <name evidence="2" type="ORF">RGD00_00690</name>
</gene>
<dbReference type="EMBL" id="JAVKPH010000001">
    <property type="protein sequence ID" value="MDR5651106.1"/>
    <property type="molecule type" value="Genomic_DNA"/>
</dbReference>
<dbReference type="Pfam" id="PF04575">
    <property type="entry name" value="SlipAM"/>
    <property type="match status" value="1"/>
</dbReference>
<evidence type="ECO:0000259" key="1">
    <source>
        <dbReference type="Pfam" id="PF04575"/>
    </source>
</evidence>
<sequence>MVSAVCGLIPPAPAGAEGGAAAPGNAWAKAAGLMRAGKPRAALPLLDALHRAAPDLAAVKLELALAHFRLEQDADARRLFRQARSMRLTDGQRRAAGAYLARLRARNPWRFEISGGLVPQRNASRRTAADRITIGGFDFILDDRPESGIGLDVRAAAKYRRTVGGKAGLGFGATLQGKLFENRDWNDYSLTLDGHLSRGRIADGQTTLGLLIRPRWLSDRLYTTEIGPYLGYGRMLGEKTALGLRVERLERRAETPGRADAALWRVALTLGHRLSPQTSLRGGLSATLVRSPAATDAARIVSVTAGITRQFGHWRITVDAAHLRERRAGASTVFGIARDETENRLRLGIAGGKISVFGFSPVVEIGHEERRSNIAVYSWTNDYAGLGFCRAF</sequence>
<dbReference type="InterPro" id="IPR011990">
    <property type="entry name" value="TPR-like_helical_dom_sf"/>
</dbReference>
<protein>
    <submittedName>
        <fullName evidence="2">Porin family protein</fullName>
    </submittedName>
</protein>
<evidence type="ECO:0000313" key="3">
    <source>
        <dbReference type="Proteomes" id="UP001247754"/>
    </source>
</evidence>